<organism evidence="2">
    <name type="scientific">Perkinsus marinus (strain ATCC 50983 / TXsc)</name>
    <dbReference type="NCBI Taxonomy" id="423536"/>
    <lineage>
        <taxon>Eukaryota</taxon>
        <taxon>Sar</taxon>
        <taxon>Alveolata</taxon>
        <taxon>Perkinsozoa</taxon>
        <taxon>Perkinsea</taxon>
        <taxon>Perkinsida</taxon>
        <taxon>Perkinsidae</taxon>
        <taxon>Perkinsus</taxon>
    </lineage>
</organism>
<dbReference type="InParanoid" id="C5KHP3"/>
<name>C5KHP3_PERM5</name>
<sequence>METSPVMGVINDKWAHYAILGQSAEPSSAYIPLVSVTTNVQAILADPTKAAVVFTDVVSHALGKPKNYITVMHEVMSEYCSTISTRFKSSPLRAWLLEGT</sequence>
<dbReference type="Proteomes" id="UP000007800">
    <property type="component" value="Unassembled WGS sequence"/>
</dbReference>
<dbReference type="AlphaFoldDB" id="C5KHP3"/>
<reference evidence="1 2" key="1">
    <citation type="submission" date="2008-07" db="EMBL/GenBank/DDBJ databases">
        <authorList>
            <person name="El-Sayed N."/>
            <person name="Caler E."/>
            <person name="Inman J."/>
            <person name="Amedeo P."/>
            <person name="Hass B."/>
            <person name="Wortman J."/>
        </authorList>
    </citation>
    <scope>NUCLEOTIDE SEQUENCE [LARGE SCALE GENOMIC DNA]</scope>
    <source>
        <strain evidence="2">ATCC 50983 / TXsc</strain>
    </source>
</reference>
<evidence type="ECO:0000313" key="1">
    <source>
        <dbReference type="EMBL" id="EER16105.1"/>
    </source>
</evidence>
<gene>
    <name evidence="1" type="ORF">Pmar_PMAR003568</name>
</gene>
<accession>C5KHP3</accession>
<dbReference type="GeneID" id="9061167"/>
<evidence type="ECO:0000313" key="2">
    <source>
        <dbReference type="Proteomes" id="UP000007800"/>
    </source>
</evidence>
<dbReference type="OrthoDB" id="255819at2759"/>
<keyword evidence="2" id="KW-1185">Reference proteome</keyword>
<proteinExistence type="predicted"/>
<dbReference type="EMBL" id="GG673069">
    <property type="protein sequence ID" value="EER16105.1"/>
    <property type="molecule type" value="Genomic_DNA"/>
</dbReference>
<dbReference type="RefSeq" id="XP_002784309.1">
    <property type="nucleotide sequence ID" value="XM_002784263.1"/>
</dbReference>
<protein>
    <submittedName>
        <fullName evidence="1">Uncharacterized protein</fullName>
    </submittedName>
</protein>